<comment type="similarity">
    <text evidence="1">Belongs to the PPR family. P subfamily.</text>
</comment>
<feature type="repeat" description="PPR" evidence="3">
    <location>
        <begin position="251"/>
        <end position="285"/>
    </location>
</feature>
<dbReference type="PROSITE" id="PS51375">
    <property type="entry name" value="PPR"/>
    <property type="match status" value="5"/>
</dbReference>
<evidence type="ECO:0000256" key="2">
    <source>
        <dbReference type="ARBA" id="ARBA00022737"/>
    </source>
</evidence>
<evidence type="ECO:0008006" key="6">
    <source>
        <dbReference type="Google" id="ProtNLM"/>
    </source>
</evidence>
<reference evidence="4 5" key="1">
    <citation type="journal article" date="2020" name="Nat. Food">
        <title>A phased Vanilla planifolia genome enables genetic improvement of flavour and production.</title>
        <authorList>
            <person name="Hasing T."/>
            <person name="Tang H."/>
            <person name="Brym M."/>
            <person name="Khazi F."/>
            <person name="Huang T."/>
            <person name="Chambers A.H."/>
        </authorList>
    </citation>
    <scope>NUCLEOTIDE SEQUENCE [LARGE SCALE GENOMIC DNA]</scope>
    <source>
        <tissue evidence="4">Leaf</tissue>
    </source>
</reference>
<feature type="repeat" description="PPR" evidence="3">
    <location>
        <begin position="216"/>
        <end position="250"/>
    </location>
</feature>
<evidence type="ECO:0000256" key="1">
    <source>
        <dbReference type="ARBA" id="ARBA00007626"/>
    </source>
</evidence>
<dbReference type="InterPro" id="IPR011990">
    <property type="entry name" value="TPR-like_helical_dom_sf"/>
</dbReference>
<dbReference type="EMBL" id="JADCNM010000009">
    <property type="protein sequence ID" value="KAG0468152.1"/>
    <property type="molecule type" value="Genomic_DNA"/>
</dbReference>
<feature type="repeat" description="PPR" evidence="3">
    <location>
        <begin position="353"/>
        <end position="387"/>
    </location>
</feature>
<organism evidence="4 5">
    <name type="scientific">Vanilla planifolia</name>
    <name type="common">Vanilla</name>
    <dbReference type="NCBI Taxonomy" id="51239"/>
    <lineage>
        <taxon>Eukaryota</taxon>
        <taxon>Viridiplantae</taxon>
        <taxon>Streptophyta</taxon>
        <taxon>Embryophyta</taxon>
        <taxon>Tracheophyta</taxon>
        <taxon>Spermatophyta</taxon>
        <taxon>Magnoliopsida</taxon>
        <taxon>Liliopsida</taxon>
        <taxon>Asparagales</taxon>
        <taxon>Orchidaceae</taxon>
        <taxon>Vanilloideae</taxon>
        <taxon>Vanilleae</taxon>
        <taxon>Vanilla</taxon>
    </lineage>
</organism>
<evidence type="ECO:0000313" key="4">
    <source>
        <dbReference type="EMBL" id="KAG0468152.1"/>
    </source>
</evidence>
<feature type="repeat" description="PPR" evidence="3">
    <location>
        <begin position="181"/>
        <end position="215"/>
    </location>
</feature>
<dbReference type="AlphaFoldDB" id="A0A835QFI0"/>
<comment type="caution">
    <text evidence="4">The sequence shown here is derived from an EMBL/GenBank/DDBJ whole genome shotgun (WGS) entry which is preliminary data.</text>
</comment>
<dbReference type="InterPro" id="IPR002885">
    <property type="entry name" value="PPR_rpt"/>
</dbReference>
<dbReference type="Proteomes" id="UP000639772">
    <property type="component" value="Chromosome 9"/>
</dbReference>
<gene>
    <name evidence="4" type="ORF">HPP92_017480</name>
</gene>
<feature type="repeat" description="PPR" evidence="3">
    <location>
        <begin position="286"/>
        <end position="320"/>
    </location>
</feature>
<dbReference type="PANTHER" id="PTHR47941">
    <property type="entry name" value="PENTATRICOPEPTIDE REPEAT-CONTAINING PROTEIN 3, MITOCHONDRIAL"/>
    <property type="match status" value="1"/>
</dbReference>
<dbReference type="Gene3D" id="1.25.40.10">
    <property type="entry name" value="Tetratricopeptide repeat domain"/>
    <property type="match status" value="3"/>
</dbReference>
<keyword evidence="2" id="KW-0677">Repeat</keyword>
<dbReference type="Pfam" id="PF13041">
    <property type="entry name" value="PPR_2"/>
    <property type="match status" value="1"/>
</dbReference>
<evidence type="ECO:0000313" key="5">
    <source>
        <dbReference type="Proteomes" id="UP000639772"/>
    </source>
</evidence>
<name>A0A835QFI0_VANPL</name>
<dbReference type="NCBIfam" id="TIGR00756">
    <property type="entry name" value="PPR"/>
    <property type="match status" value="3"/>
</dbReference>
<accession>A0A835QFI0</accession>
<dbReference type="Pfam" id="PF01535">
    <property type="entry name" value="PPR"/>
    <property type="match status" value="2"/>
</dbReference>
<protein>
    <recommendedName>
        <fullName evidence="6">Pentatricopeptide repeat-containing protein</fullName>
    </recommendedName>
</protein>
<sequence length="468" mass="53600">MALQKVVVTHIIRSCKMRRCKLNLIPYKGKWHENFCELQAMENFKRKLDEIKDPGMDIFPILLSCFQRYEINPNPSAYSYVVKYVSQRRMFSQIPAILDHLEQNAKFEVPEKIFAGLIEEYGKANMLQDAVCIFYRILRFQCTPSALSLNLLLFHLCKKNEGLPLVQDVLVNSKAMNIRPEISTLHILLGALCRNEKVGSALELLKVMQLDEYTPNAKMYSMVLSLLCRRANASDLLSFLANMKNAGFLPTALEYNSVIEVLVKEGKVSHAYSLLFQMKSEGRRPDIFSYNSVLKGFSLAKDFRQVEELFDEILVIGLLPNIFTFNYYINSLCEKEECIRIKIEMVEKGILWNSHTYSILIDGLLCDGETIEAYKLFQVMLNSGSTAQISTYNNLLFQIRLSWVALDLEAIMMANVEALDFVELNNCKMYILNLLCSTQIKLISLICTGTAFKKVFLFSITLNGVIFI</sequence>
<proteinExistence type="inferred from homology"/>
<evidence type="ECO:0000256" key="3">
    <source>
        <dbReference type="PROSITE-ProRule" id="PRU00708"/>
    </source>
</evidence>
<dbReference type="OrthoDB" id="185373at2759"/>